<keyword evidence="7 11" id="KW-0472">Membrane</keyword>
<dbReference type="GO" id="GO:0007165">
    <property type="term" value="P:signal transduction"/>
    <property type="evidence" value="ECO:0007669"/>
    <property type="project" value="UniProtKB-KW"/>
</dbReference>
<evidence type="ECO:0000256" key="1">
    <source>
        <dbReference type="ARBA" id="ARBA00004651"/>
    </source>
</evidence>
<feature type="domain" description="HAMP" evidence="13">
    <location>
        <begin position="228"/>
        <end position="280"/>
    </location>
</feature>
<dbReference type="AlphaFoldDB" id="A0A3M3RGW4"/>
<dbReference type="PRINTS" id="PR00260">
    <property type="entry name" value="CHEMTRNSDUCR"/>
</dbReference>
<dbReference type="GO" id="GO:0004888">
    <property type="term" value="F:transmembrane signaling receptor activity"/>
    <property type="evidence" value="ECO:0007669"/>
    <property type="project" value="InterPro"/>
</dbReference>
<keyword evidence="3" id="KW-0488">Methylation</keyword>
<evidence type="ECO:0000256" key="6">
    <source>
        <dbReference type="ARBA" id="ARBA00022989"/>
    </source>
</evidence>
<dbReference type="InterPro" id="IPR035440">
    <property type="entry name" value="4HB_MCP_dom_sf"/>
</dbReference>
<dbReference type="InterPro" id="IPR004090">
    <property type="entry name" value="Chemotax_Me-accpt_rcpt"/>
</dbReference>
<evidence type="ECO:0000256" key="9">
    <source>
        <dbReference type="ARBA" id="ARBA00029447"/>
    </source>
</evidence>
<dbReference type="GO" id="GO:0005886">
    <property type="term" value="C:plasma membrane"/>
    <property type="evidence" value="ECO:0007669"/>
    <property type="project" value="UniProtKB-SubCell"/>
</dbReference>
<evidence type="ECO:0000256" key="10">
    <source>
        <dbReference type="PROSITE-ProRule" id="PRU00284"/>
    </source>
</evidence>
<comment type="similarity">
    <text evidence="9">Belongs to the methyl-accepting chemotaxis (MCP) protein family.</text>
</comment>
<dbReference type="Gene3D" id="1.10.287.950">
    <property type="entry name" value="Methyl-accepting chemotaxis protein"/>
    <property type="match status" value="1"/>
</dbReference>
<keyword evidence="2" id="KW-1003">Cell membrane</keyword>
<evidence type="ECO:0000256" key="2">
    <source>
        <dbReference type="ARBA" id="ARBA00022475"/>
    </source>
</evidence>
<organism evidence="14 15">
    <name type="scientific">Pseudomonas syringae pv. apii</name>
    <dbReference type="NCBI Taxonomy" id="81036"/>
    <lineage>
        <taxon>Bacteria</taxon>
        <taxon>Pseudomonadati</taxon>
        <taxon>Pseudomonadota</taxon>
        <taxon>Gammaproteobacteria</taxon>
        <taxon>Pseudomonadales</taxon>
        <taxon>Pseudomonadaceae</taxon>
        <taxon>Pseudomonas</taxon>
    </lineage>
</organism>
<dbReference type="FunFam" id="1.10.287.950:FF:000001">
    <property type="entry name" value="Methyl-accepting chemotaxis sensory transducer"/>
    <property type="match status" value="1"/>
</dbReference>
<dbReference type="InterPro" id="IPR004089">
    <property type="entry name" value="MCPsignal_dom"/>
</dbReference>
<proteinExistence type="inferred from homology"/>
<dbReference type="PANTHER" id="PTHR32089">
    <property type="entry name" value="METHYL-ACCEPTING CHEMOTAXIS PROTEIN MCPB"/>
    <property type="match status" value="1"/>
</dbReference>
<protein>
    <submittedName>
        <fullName evidence="14">Methyl-accepting chemotaxis protein</fullName>
    </submittedName>
</protein>
<evidence type="ECO:0000256" key="5">
    <source>
        <dbReference type="ARBA" id="ARBA00022692"/>
    </source>
</evidence>
<feature type="domain" description="Methyl-accepting transducer" evidence="12">
    <location>
        <begin position="285"/>
        <end position="521"/>
    </location>
</feature>
<dbReference type="InterPro" id="IPR003660">
    <property type="entry name" value="HAMP_dom"/>
</dbReference>
<dbReference type="PROSITE" id="PS50111">
    <property type="entry name" value="CHEMOTAXIS_TRANSDUC_2"/>
    <property type="match status" value="1"/>
</dbReference>
<dbReference type="EMBL" id="RBPL01000071">
    <property type="protein sequence ID" value="RMN95678.1"/>
    <property type="molecule type" value="Genomic_DNA"/>
</dbReference>
<dbReference type="SMART" id="SM00304">
    <property type="entry name" value="HAMP"/>
    <property type="match status" value="1"/>
</dbReference>
<evidence type="ECO:0000256" key="11">
    <source>
        <dbReference type="SAM" id="Phobius"/>
    </source>
</evidence>
<evidence type="ECO:0000313" key="14">
    <source>
        <dbReference type="EMBL" id="RMN95678.1"/>
    </source>
</evidence>
<keyword evidence="4" id="KW-0145">Chemotaxis</keyword>
<gene>
    <name evidence="14" type="ORF">ALQ49_01026</name>
</gene>
<dbReference type="InterPro" id="IPR024478">
    <property type="entry name" value="HlyB_4HB_MCP"/>
</dbReference>
<evidence type="ECO:0000256" key="7">
    <source>
        <dbReference type="ARBA" id="ARBA00023136"/>
    </source>
</evidence>
<dbReference type="PROSITE" id="PS50885">
    <property type="entry name" value="HAMP"/>
    <property type="match status" value="1"/>
</dbReference>
<dbReference type="Pfam" id="PF00015">
    <property type="entry name" value="MCPsignal"/>
    <property type="match status" value="1"/>
</dbReference>
<sequence length="557" mass="59374">MKKFLPRFLRRRTTTTVLRRFKITPRLVICFGITSLLTVALGAFCLLQMQEIRNQSETVESGALPSIAMADAIAIGLVKLRSETTRLIANANDPGSVINSKINVEQLRNEVEKGFSEYLARVQSGTEHDSIIALQDAYKAFMPGLQEQIALIEQNKLDEARMLANTMLTLQGDLMDMQVQLLRELNKQSAASAVDAAGASYAQARIIALSAIAVVLTLTLLLAWRLSVSIIHPVRQALHIASTIADGDLTEHQIADGKDETAQLLITLGRMRTNLHGTIEQIYAAATQLSQSVQEMGTIAEVSALNLQLQNTEIEQAAVAVNQMSQAAVEVAGNASNTVTESEASTQAAAQGQNKLSATISSIKELTENVLDSSHQAEGLAERTQSISSILDVIRAIANQTNLLALNAAIEAARAGEAGRGFAVVADEVRSLAQRTSASTAEIEGLISGVQQSTQQTASSLRHTATQANLTLEQAASTGAALTVIINATATINDRNLLIASAAEQQAQVAGEVDRNLSSIRDLSSQTASGAQQTTVASNALSMLATDLNLMVQRFVL</sequence>
<feature type="transmembrane region" description="Helical" evidence="11">
    <location>
        <begin position="206"/>
        <end position="226"/>
    </location>
</feature>
<name>A0A3M3RGW4_9PSED</name>
<dbReference type="Pfam" id="PF12729">
    <property type="entry name" value="4HB_MCP_1"/>
    <property type="match status" value="1"/>
</dbReference>
<evidence type="ECO:0000313" key="15">
    <source>
        <dbReference type="Proteomes" id="UP000278062"/>
    </source>
</evidence>
<dbReference type="SUPFAM" id="SSF47170">
    <property type="entry name" value="Aspartate receptor, ligand-binding domain"/>
    <property type="match status" value="1"/>
</dbReference>
<dbReference type="Proteomes" id="UP000278062">
    <property type="component" value="Unassembled WGS sequence"/>
</dbReference>
<evidence type="ECO:0000256" key="8">
    <source>
        <dbReference type="ARBA" id="ARBA00023224"/>
    </source>
</evidence>
<keyword evidence="6 11" id="KW-1133">Transmembrane helix</keyword>
<keyword evidence="5 11" id="KW-0812">Transmembrane</keyword>
<dbReference type="GO" id="GO:0006935">
    <property type="term" value="P:chemotaxis"/>
    <property type="evidence" value="ECO:0007669"/>
    <property type="project" value="UniProtKB-KW"/>
</dbReference>
<keyword evidence="8 10" id="KW-0807">Transducer</keyword>
<evidence type="ECO:0000256" key="4">
    <source>
        <dbReference type="ARBA" id="ARBA00022500"/>
    </source>
</evidence>
<evidence type="ECO:0000259" key="13">
    <source>
        <dbReference type="PROSITE" id="PS50885"/>
    </source>
</evidence>
<reference evidence="14 15" key="1">
    <citation type="submission" date="2018-08" db="EMBL/GenBank/DDBJ databases">
        <title>Recombination of ecologically and evolutionarily significant loci maintains genetic cohesion in the Pseudomonas syringae species complex.</title>
        <authorList>
            <person name="Dillon M."/>
            <person name="Thakur S."/>
            <person name="Almeida R.N.D."/>
            <person name="Weir B.S."/>
            <person name="Guttman D.S."/>
        </authorList>
    </citation>
    <scope>NUCLEOTIDE SEQUENCE [LARGE SCALE GENOMIC DNA]</scope>
    <source>
        <strain evidence="14 15">1089_5</strain>
    </source>
</reference>
<evidence type="ECO:0000256" key="3">
    <source>
        <dbReference type="ARBA" id="ARBA00022481"/>
    </source>
</evidence>
<comment type="caution">
    <text evidence="14">The sequence shown here is derived from an EMBL/GenBank/DDBJ whole genome shotgun (WGS) entry which is preliminary data.</text>
</comment>
<dbReference type="SMART" id="SM00283">
    <property type="entry name" value="MA"/>
    <property type="match status" value="1"/>
</dbReference>
<accession>A0A3M3RGW4</accession>
<comment type="subcellular location">
    <subcellularLocation>
        <location evidence="1">Cell membrane</location>
        <topology evidence="1">Multi-pass membrane protein</topology>
    </subcellularLocation>
</comment>
<dbReference type="SUPFAM" id="SSF58104">
    <property type="entry name" value="Methyl-accepting chemotaxis protein (MCP) signaling domain"/>
    <property type="match status" value="1"/>
</dbReference>
<evidence type="ECO:0000259" key="12">
    <source>
        <dbReference type="PROSITE" id="PS50111"/>
    </source>
</evidence>
<dbReference type="PANTHER" id="PTHR32089:SF120">
    <property type="entry name" value="METHYL-ACCEPTING CHEMOTAXIS PROTEIN TLPQ"/>
    <property type="match status" value="1"/>
</dbReference>